<proteinExistence type="predicted"/>
<dbReference type="EMBL" id="CM046104">
    <property type="protein sequence ID" value="KAI8424229.1"/>
    <property type="molecule type" value="Genomic_DNA"/>
</dbReference>
<protein>
    <submittedName>
        <fullName evidence="1">Uncharacterized protein</fullName>
    </submittedName>
</protein>
<gene>
    <name evidence="1" type="ORF">MSG28_002800</name>
</gene>
<name>A0ACC0JJE6_CHOFU</name>
<dbReference type="Proteomes" id="UP001064048">
    <property type="component" value="Chromosome 4"/>
</dbReference>
<organism evidence="1 2">
    <name type="scientific">Choristoneura fumiferana</name>
    <name type="common">Spruce budworm moth</name>
    <name type="synonym">Archips fumiferana</name>
    <dbReference type="NCBI Taxonomy" id="7141"/>
    <lineage>
        <taxon>Eukaryota</taxon>
        <taxon>Metazoa</taxon>
        <taxon>Ecdysozoa</taxon>
        <taxon>Arthropoda</taxon>
        <taxon>Hexapoda</taxon>
        <taxon>Insecta</taxon>
        <taxon>Pterygota</taxon>
        <taxon>Neoptera</taxon>
        <taxon>Endopterygota</taxon>
        <taxon>Lepidoptera</taxon>
        <taxon>Glossata</taxon>
        <taxon>Ditrysia</taxon>
        <taxon>Tortricoidea</taxon>
        <taxon>Tortricidae</taxon>
        <taxon>Tortricinae</taxon>
        <taxon>Choristoneura</taxon>
    </lineage>
</organism>
<accession>A0ACC0JJE6</accession>
<feature type="non-terminal residue" evidence="1">
    <location>
        <position position="64"/>
    </location>
</feature>
<evidence type="ECO:0000313" key="2">
    <source>
        <dbReference type="Proteomes" id="UP001064048"/>
    </source>
</evidence>
<reference evidence="1 2" key="1">
    <citation type="journal article" date="2022" name="Genome Biol. Evol.">
        <title>The Spruce Budworm Genome: Reconstructing the Evolutionary History of Antifreeze Proteins.</title>
        <authorList>
            <person name="Beliveau C."/>
            <person name="Gagne P."/>
            <person name="Picq S."/>
            <person name="Vernygora O."/>
            <person name="Keeling C.I."/>
            <person name="Pinkney K."/>
            <person name="Doucet D."/>
            <person name="Wen F."/>
            <person name="Johnston J.S."/>
            <person name="Maaroufi H."/>
            <person name="Boyle B."/>
            <person name="Laroche J."/>
            <person name="Dewar K."/>
            <person name="Juretic N."/>
            <person name="Blackburn G."/>
            <person name="Nisole A."/>
            <person name="Brunet B."/>
            <person name="Brandao M."/>
            <person name="Lumley L."/>
            <person name="Duan J."/>
            <person name="Quan G."/>
            <person name="Lucarotti C.J."/>
            <person name="Roe A.D."/>
            <person name="Sperling F.A.H."/>
            <person name="Levesque R.C."/>
            <person name="Cusson M."/>
        </authorList>
    </citation>
    <scope>NUCLEOTIDE SEQUENCE [LARGE SCALE GENOMIC DNA]</scope>
    <source>
        <strain evidence="1">Glfc:IPQL:Cfum</strain>
    </source>
</reference>
<sequence>MKLKRLRIKISDIGKLVSWHLFGNSPQNPSFGDLDGFPPSLPWVTRGGKAVVSSRTFILTTTDN</sequence>
<evidence type="ECO:0000313" key="1">
    <source>
        <dbReference type="EMBL" id="KAI8424229.1"/>
    </source>
</evidence>
<comment type="caution">
    <text evidence="1">The sequence shown here is derived from an EMBL/GenBank/DDBJ whole genome shotgun (WGS) entry which is preliminary data.</text>
</comment>
<keyword evidence="2" id="KW-1185">Reference proteome</keyword>